<dbReference type="SUPFAM" id="SSF56219">
    <property type="entry name" value="DNase I-like"/>
    <property type="match status" value="1"/>
</dbReference>
<dbReference type="PANTHER" id="PTHR14859">
    <property type="entry name" value="CALCOFLUOR WHITE HYPERSENSITIVE PROTEIN PRECURSOR"/>
    <property type="match status" value="1"/>
</dbReference>
<dbReference type="GO" id="GO:0005783">
    <property type="term" value="C:endoplasmic reticulum"/>
    <property type="evidence" value="ECO:0007669"/>
    <property type="project" value="TreeGrafter"/>
</dbReference>
<dbReference type="PANTHER" id="PTHR14859:SF16">
    <property type="entry name" value="ENDONUCLEASE_EXONUCLEASE_PHOSPHATASE DOMAIN-CONTAINING PROTEIN"/>
    <property type="match status" value="1"/>
</dbReference>
<dbReference type="GO" id="GO:0006506">
    <property type="term" value="P:GPI anchor biosynthetic process"/>
    <property type="evidence" value="ECO:0007669"/>
    <property type="project" value="TreeGrafter"/>
</dbReference>
<name>A0A8J1T6M7_OWEFU</name>
<proteinExistence type="predicted"/>
<dbReference type="Pfam" id="PF03372">
    <property type="entry name" value="Exo_endo_phos"/>
    <property type="match status" value="1"/>
</dbReference>
<dbReference type="InterPro" id="IPR005135">
    <property type="entry name" value="Endo/exonuclease/phosphatase"/>
</dbReference>
<dbReference type="Proteomes" id="UP000749559">
    <property type="component" value="Unassembled WGS sequence"/>
</dbReference>
<sequence>MMVKFPDIGNGLKMKIVVVFILVCCLECVVSAPVQSDVLQISTFNMWNVMFNWPIRKFGLIQMLTKINPDIIAFQEVRADVRTGENQINEIQKLLPRYKWSYFHPINDIIPMKNTYLTGWEREGIGFLSQYPVIKTKIKRLAYHDGPDKNKREILHAQLGLGHGRSIDLIVVHLSYDRQQQCGNTVEIMQYIQENSLKNAIVVGDFNTYNHFEWPVQVLTLPDITPDNKCYRSARLVKRSEEFVLQDTWKDIHIVQPGFTFSNMPNPGLESRPDRILASKQFRPVNSKLTGNGTQYKALYSSHIIWNRMRNVLYAGYETYLGFKGRSCRYDCGPNASCRCGICVSGGDKNICNAPDCPECSEKIYRIFLVYTAAWTLIFVIFLYSVFRLVYILNKRHPDSEDCCICNPELYNTVRIRRSNIKCLLRIFPCLKLPPFFLFIFGLFSLFTLLIIGSHLFKEPLSIIYKVIPEEYFPSDHLMLTVSLAFDS</sequence>
<evidence type="ECO:0000259" key="1">
    <source>
        <dbReference type="Pfam" id="PF03372"/>
    </source>
</evidence>
<evidence type="ECO:0000313" key="2">
    <source>
        <dbReference type="EMBL" id="CAH1784065.1"/>
    </source>
</evidence>
<dbReference type="EMBL" id="CAIIXF020000005">
    <property type="protein sequence ID" value="CAH1784065.1"/>
    <property type="molecule type" value="Genomic_DNA"/>
</dbReference>
<comment type="caution">
    <text evidence="2">The sequence shown here is derived from an EMBL/GenBank/DDBJ whole genome shotgun (WGS) entry which is preliminary data.</text>
</comment>
<accession>A0A8J1T6M7</accession>
<dbReference type="InterPro" id="IPR036691">
    <property type="entry name" value="Endo/exonu/phosph_ase_sf"/>
</dbReference>
<organism evidence="2 3">
    <name type="scientific">Owenia fusiformis</name>
    <name type="common">Polychaete worm</name>
    <dbReference type="NCBI Taxonomy" id="6347"/>
    <lineage>
        <taxon>Eukaryota</taxon>
        <taxon>Metazoa</taxon>
        <taxon>Spiralia</taxon>
        <taxon>Lophotrochozoa</taxon>
        <taxon>Annelida</taxon>
        <taxon>Polychaeta</taxon>
        <taxon>Sedentaria</taxon>
        <taxon>Canalipalpata</taxon>
        <taxon>Sabellida</taxon>
        <taxon>Oweniida</taxon>
        <taxon>Oweniidae</taxon>
        <taxon>Owenia</taxon>
    </lineage>
</organism>
<keyword evidence="3" id="KW-1185">Reference proteome</keyword>
<evidence type="ECO:0000313" key="3">
    <source>
        <dbReference type="Proteomes" id="UP000749559"/>
    </source>
</evidence>
<dbReference type="Gene3D" id="3.60.10.10">
    <property type="entry name" value="Endonuclease/exonuclease/phosphatase"/>
    <property type="match status" value="1"/>
</dbReference>
<dbReference type="GO" id="GO:0003824">
    <property type="term" value="F:catalytic activity"/>
    <property type="evidence" value="ECO:0007669"/>
    <property type="project" value="InterPro"/>
</dbReference>
<dbReference type="GO" id="GO:0016020">
    <property type="term" value="C:membrane"/>
    <property type="evidence" value="ECO:0007669"/>
    <property type="project" value="GOC"/>
</dbReference>
<feature type="domain" description="Endonuclease/exonuclease/phosphatase" evidence="1">
    <location>
        <begin position="47"/>
        <end position="289"/>
    </location>
</feature>
<gene>
    <name evidence="2" type="ORF">OFUS_LOCUS10321</name>
</gene>
<dbReference type="AlphaFoldDB" id="A0A8J1T6M7"/>
<reference evidence="2" key="1">
    <citation type="submission" date="2022-03" db="EMBL/GenBank/DDBJ databases">
        <authorList>
            <person name="Martin C."/>
        </authorList>
    </citation>
    <scope>NUCLEOTIDE SEQUENCE</scope>
</reference>
<protein>
    <recommendedName>
        <fullName evidence="1">Endonuclease/exonuclease/phosphatase domain-containing protein</fullName>
    </recommendedName>
</protein>
<dbReference type="OrthoDB" id="387657at2759"/>
<dbReference type="InterPro" id="IPR051916">
    <property type="entry name" value="GPI-anchor_lipid_remodeler"/>
</dbReference>